<evidence type="ECO:0000313" key="6">
    <source>
        <dbReference type="Proteomes" id="UP000747542"/>
    </source>
</evidence>
<feature type="compositionally biased region" description="Basic and acidic residues" evidence="3">
    <location>
        <begin position="794"/>
        <end position="808"/>
    </location>
</feature>
<dbReference type="SMART" id="SM00239">
    <property type="entry name" value="C2"/>
    <property type="match status" value="1"/>
</dbReference>
<evidence type="ECO:0000313" key="5">
    <source>
        <dbReference type="EMBL" id="KAG7177088.1"/>
    </source>
</evidence>
<dbReference type="Gene3D" id="2.60.40.150">
    <property type="entry name" value="C2 domain"/>
    <property type="match status" value="1"/>
</dbReference>
<dbReference type="GO" id="GO:0048788">
    <property type="term" value="C:cytoskeleton of presynaptic active zone"/>
    <property type="evidence" value="ECO:0007669"/>
    <property type="project" value="TreeGrafter"/>
</dbReference>
<dbReference type="FunFam" id="2.60.40.150:FF:000001">
    <property type="entry name" value="Regulating synaptic membrane exocytosis 3, isoform CRA_a"/>
    <property type="match status" value="1"/>
</dbReference>
<feature type="compositionally biased region" description="Polar residues" evidence="3">
    <location>
        <begin position="1441"/>
        <end position="1453"/>
    </location>
</feature>
<dbReference type="GO" id="GO:0050806">
    <property type="term" value="P:positive regulation of synaptic transmission"/>
    <property type="evidence" value="ECO:0007669"/>
    <property type="project" value="TreeGrafter"/>
</dbReference>
<dbReference type="GO" id="GO:0048167">
    <property type="term" value="P:regulation of synaptic plasticity"/>
    <property type="evidence" value="ECO:0007669"/>
    <property type="project" value="TreeGrafter"/>
</dbReference>
<dbReference type="EMBL" id="JAHLQT010002534">
    <property type="protein sequence ID" value="KAG7177088.1"/>
    <property type="molecule type" value="Genomic_DNA"/>
</dbReference>
<keyword evidence="6" id="KW-1185">Reference proteome</keyword>
<feature type="compositionally biased region" description="Basic and acidic residues" evidence="3">
    <location>
        <begin position="98"/>
        <end position="108"/>
    </location>
</feature>
<dbReference type="Proteomes" id="UP000747542">
    <property type="component" value="Unassembled WGS sequence"/>
</dbReference>
<comment type="subcellular location">
    <subcellularLocation>
        <location evidence="2">Synapse</location>
    </subcellularLocation>
</comment>
<feature type="region of interest" description="Disordered" evidence="3">
    <location>
        <begin position="1230"/>
        <end position="1366"/>
    </location>
</feature>
<feature type="compositionally biased region" description="Polar residues" evidence="3">
    <location>
        <begin position="268"/>
        <end position="287"/>
    </location>
</feature>
<feature type="compositionally biased region" description="Basic and acidic residues" evidence="3">
    <location>
        <begin position="258"/>
        <end position="267"/>
    </location>
</feature>
<dbReference type="Gene3D" id="3.90.930.1">
    <property type="match status" value="1"/>
</dbReference>
<feature type="region of interest" description="Disordered" evidence="3">
    <location>
        <begin position="629"/>
        <end position="650"/>
    </location>
</feature>
<feature type="compositionally biased region" description="Basic and acidic residues" evidence="3">
    <location>
        <begin position="240"/>
        <end position="249"/>
    </location>
</feature>
<feature type="compositionally biased region" description="Low complexity" evidence="3">
    <location>
        <begin position="146"/>
        <end position="159"/>
    </location>
</feature>
<dbReference type="InterPro" id="IPR000008">
    <property type="entry name" value="C2_dom"/>
</dbReference>
<dbReference type="InterPro" id="IPR039032">
    <property type="entry name" value="Rim-like"/>
</dbReference>
<dbReference type="CDD" id="cd04028">
    <property type="entry name" value="C2B_RIM1alpha"/>
    <property type="match status" value="1"/>
</dbReference>
<dbReference type="GO" id="GO:0042391">
    <property type="term" value="P:regulation of membrane potential"/>
    <property type="evidence" value="ECO:0007669"/>
    <property type="project" value="TreeGrafter"/>
</dbReference>
<evidence type="ECO:0000256" key="3">
    <source>
        <dbReference type="SAM" id="MobiDB-lite"/>
    </source>
</evidence>
<gene>
    <name evidence="5" type="primary">Rims2-L1</name>
    <name evidence="5" type="ORF">Hamer_G000315</name>
</gene>
<protein>
    <submittedName>
        <fullName evidence="5">Regulating synaptic membrane exocytosis protein 2-like 1</fullName>
    </submittedName>
</protein>
<feature type="compositionally biased region" description="Basic and acidic residues" evidence="3">
    <location>
        <begin position="883"/>
        <end position="1102"/>
    </location>
</feature>
<feature type="compositionally biased region" description="Basic and acidic residues" evidence="3">
    <location>
        <begin position="1250"/>
        <end position="1272"/>
    </location>
</feature>
<feature type="region of interest" description="Disordered" evidence="3">
    <location>
        <begin position="1519"/>
        <end position="1662"/>
    </location>
</feature>
<feature type="compositionally biased region" description="Basic and acidic residues" evidence="3">
    <location>
        <begin position="1314"/>
        <end position="1328"/>
    </location>
</feature>
<dbReference type="GO" id="GO:0031267">
    <property type="term" value="F:small GTPase binding"/>
    <property type="evidence" value="ECO:0007669"/>
    <property type="project" value="InterPro"/>
</dbReference>
<feature type="compositionally biased region" description="Basic and acidic residues" evidence="3">
    <location>
        <begin position="741"/>
        <end position="757"/>
    </location>
</feature>
<dbReference type="SUPFAM" id="SSF49562">
    <property type="entry name" value="C2 domain (Calcium/lipid-binding domain, CaLB)"/>
    <property type="match status" value="1"/>
</dbReference>
<feature type="domain" description="C2" evidence="4">
    <location>
        <begin position="1692"/>
        <end position="1811"/>
    </location>
</feature>
<accession>A0A8J5ND52</accession>
<proteinExistence type="predicted"/>
<feature type="compositionally biased region" description="Low complexity" evidence="3">
    <location>
        <begin position="1543"/>
        <end position="1562"/>
    </location>
</feature>
<feature type="compositionally biased region" description="Basic residues" evidence="3">
    <location>
        <begin position="292"/>
        <end position="302"/>
    </location>
</feature>
<feature type="region of interest" description="Disordered" evidence="3">
    <location>
        <begin position="687"/>
        <end position="1102"/>
    </location>
</feature>
<dbReference type="PROSITE" id="PS50004">
    <property type="entry name" value="C2"/>
    <property type="match status" value="1"/>
</dbReference>
<organism evidence="5 6">
    <name type="scientific">Homarus americanus</name>
    <name type="common">American lobster</name>
    <dbReference type="NCBI Taxonomy" id="6706"/>
    <lineage>
        <taxon>Eukaryota</taxon>
        <taxon>Metazoa</taxon>
        <taxon>Ecdysozoa</taxon>
        <taxon>Arthropoda</taxon>
        <taxon>Crustacea</taxon>
        <taxon>Multicrustacea</taxon>
        <taxon>Malacostraca</taxon>
        <taxon>Eumalacostraca</taxon>
        <taxon>Eucarida</taxon>
        <taxon>Decapoda</taxon>
        <taxon>Pleocyemata</taxon>
        <taxon>Astacidea</taxon>
        <taxon>Nephropoidea</taxon>
        <taxon>Nephropidae</taxon>
        <taxon>Homarus</taxon>
    </lineage>
</organism>
<feature type="compositionally biased region" description="Basic residues" evidence="3">
    <location>
        <begin position="1566"/>
        <end position="1577"/>
    </location>
</feature>
<comment type="caution">
    <text evidence="5">The sequence shown here is derived from an EMBL/GenBank/DDBJ whole genome shotgun (WGS) entry which is preliminary data.</text>
</comment>
<evidence type="ECO:0000256" key="1">
    <source>
        <dbReference type="ARBA" id="ARBA00023018"/>
    </source>
</evidence>
<feature type="compositionally biased region" description="Basic and acidic residues" evidence="3">
    <location>
        <begin position="67"/>
        <end position="84"/>
    </location>
</feature>
<feature type="region of interest" description="Disordered" evidence="3">
    <location>
        <begin position="1378"/>
        <end position="1506"/>
    </location>
</feature>
<feature type="compositionally biased region" description="Polar residues" evidence="3">
    <location>
        <begin position="1347"/>
        <end position="1366"/>
    </location>
</feature>
<feature type="compositionally biased region" description="Basic and acidic residues" evidence="3">
    <location>
        <begin position="195"/>
        <end position="209"/>
    </location>
</feature>
<feature type="compositionally biased region" description="Basic and acidic residues" evidence="3">
    <location>
        <begin position="700"/>
        <end position="713"/>
    </location>
</feature>
<sequence>MVRRGMYVDTESASTIASTDHLSPPSTTSRLSESDMSDIDLEDGSHRERRTDGASISSVGSSSSPPPEERQMVMGLDHRSRRDAASPPGRRRTATIVGREDMRYRAKDLSLPAHTTRARSQSAAPTDSPSLHVSRSRSKSPRRAPEPASRSLSPPEARPGYGGSGRMPSRSATATPTGSPKKRQLPQIPVSLQHASRDKVTQDLEERTRQMKFRMRQRQAYRSAGPGSGGGHLHSGYSDSELRTYDRYTRGRGGLVSPEREQDRDFTDSASDIESVVSVTSAFSTQSERPRGSRKLSRRHLSSLKSNSHGYDVTLDHPKLLTDFDYDSGQDRDPSCSLLDVSLRSLSPVRRPPVLKRSLSMGVTTGVSRSAPHLAVRPRLHPQPQPRALMRSNTVVSAAPRPSRSLRHRLQKSHSLGENDRRWLMHHDPEFLIEQWDMSQSLREMGHRGRSRSLTRDDLVLRSHPKKTVTYEDEVLSKQRVQDPSVVSRSSLSIDKSVPYESDLVVREHMQDSYIRKSRAPPDGYSQAQNPEVATTPPEALRGLYRRRSSVRLADGHSAGTYYGYDSDYSGAETEVFLPDRSLDRSFSLEQVDQRDLNPEFSRAVDKRTLAQQGRAATDEFLANPLHAMQEGSSQTLPRARRPTAGTQPRRTFVRANTESALLRDPNKVPQVDLRWKPSREEREGRYNVLRETSVDEAPLEDRRPLEPSRGLHDNPSLVHVFDGGAPPEACGSDDVSVPMEQRRRDHSRPVDERVRYSGEAPPQEYDKNYEAQQAEAQKYQDQRRYSRSVSLDQGRRREQDLVEERRYHQAAAVDHRRKRKQVAGEGRRYREQDPRSEERYVERDPREEDRYRVQDPREGERYLERDPRDEAKYQEQIPIDEAGYRERDPRDGERYRERDPRDEARYREVDPRDEGRYREHGPRDERRPRERDPRDEGRYREHDFINRDRYQEPLPVTRDRYRDDRLLDKERYREEGQERYREEVPLDKERYREEGHERYREEDQERYREEGHLDKERYREEGHLDKERYREEGHLDKERYRDEGHIDKERYREEGHLDKERYREEGHLDKERYRDEGHIDKERYREEGHLDKERYREEGHLDKERYREEGHLEKERYRDEGHIDKERYREEGHLEKERYRQHDGVSDARYREQGAIEKERYIEQGAIEKDRYRRQSTVADERYRDQADIDYRRYRDQAAVDKDGYRGAVSLDQERYRVKGLVDQHAPYREEEERAYHRGLLPEGYNGQVDDRRYYDPKGSRKDLRERKIYDQEGVLYVESYEGEDPRYRGDQEARGGGKRYPSAASGYVPNFTHHDPPRPQDRRDSASHLQHPQHPHDLAHAHGHPTNTTYAHPSNTTHAHPSNTHETYADLSYNVAESRPQYLPDADVVEGENLDTDRPLTPRVRHSSSVSINEHPEYFEFDANSPPSMEPRADADVDPSSNPASEFSQRITAYGPAGVSYGGASKRGQLGRSLSTSEVPETEKAECSAEGSTTPPPEAAAAGGSVNLDSLDVEKLDGSLSDSATGMLSVEGKERRRVNNGKQGQSLGLSKKSSSTSKLSDTGRKRKLGFRKKSRSQITVHRSEEVLPTGSRHLMRQSSSQSSEEADGDDRKRSTSGVQRSQEVIPAPNQARLVKQPSKESTDGSMNSISSEGSSRVPSLRLGTDGQLSEFIEGLGPGQLVGRQVLAAPALGDIQLSMCERKNKLEVEVIRARGLQCKTGSRVLPAPYVKVYLVAGKKCVAKAKTATARRTLDPLYQQQLIFHERYQGCVLQVTVWGDYGRMEGRKVFMGLAQIMLDDLDLSNIVIGWYKLFGTSSLVSLPTLTRRGSMASLDSFG</sequence>
<dbReference type="InterPro" id="IPR035892">
    <property type="entry name" value="C2_domain_sf"/>
</dbReference>
<evidence type="ECO:0000259" key="4">
    <source>
        <dbReference type="PROSITE" id="PS50004"/>
    </source>
</evidence>
<feature type="compositionally biased region" description="Polar residues" evidence="3">
    <location>
        <begin position="118"/>
        <end position="133"/>
    </location>
</feature>
<feature type="compositionally biased region" description="Low complexity" evidence="3">
    <location>
        <begin position="1647"/>
        <end position="1657"/>
    </location>
</feature>
<dbReference type="PANTHER" id="PTHR12157">
    <property type="entry name" value="REGULATING SYNAPTIC MEMBRANE EXOCYTOSIS PROTEIN"/>
    <property type="match status" value="1"/>
</dbReference>
<feature type="compositionally biased region" description="Basic and acidic residues" evidence="3">
    <location>
        <begin position="1285"/>
        <end position="1297"/>
    </location>
</feature>
<dbReference type="GO" id="GO:0044325">
    <property type="term" value="F:transmembrane transporter binding"/>
    <property type="evidence" value="ECO:0007669"/>
    <property type="project" value="TreeGrafter"/>
</dbReference>
<dbReference type="GO" id="GO:0042734">
    <property type="term" value="C:presynaptic membrane"/>
    <property type="evidence" value="ECO:0007669"/>
    <property type="project" value="TreeGrafter"/>
</dbReference>
<dbReference type="Pfam" id="PF00168">
    <property type="entry name" value="C2"/>
    <property type="match status" value="1"/>
</dbReference>
<name>A0A8J5ND52_HOMAM</name>
<feature type="compositionally biased region" description="Polar residues" evidence="3">
    <location>
        <begin position="11"/>
        <end position="31"/>
    </location>
</feature>
<dbReference type="PANTHER" id="PTHR12157:SF21">
    <property type="entry name" value="RAB3 INTERACTING MOLECULE, ISOFORM F"/>
    <property type="match status" value="1"/>
</dbReference>
<reference evidence="5" key="1">
    <citation type="journal article" date="2021" name="Sci. Adv.">
        <title>The American lobster genome reveals insights on longevity, neural, and immune adaptations.</title>
        <authorList>
            <person name="Polinski J.M."/>
            <person name="Zimin A.V."/>
            <person name="Clark K.F."/>
            <person name="Kohn A.B."/>
            <person name="Sadowski N."/>
            <person name="Timp W."/>
            <person name="Ptitsyn A."/>
            <person name="Khanna P."/>
            <person name="Romanova D.Y."/>
            <person name="Williams P."/>
            <person name="Greenwood S.J."/>
            <person name="Moroz L.L."/>
            <person name="Walt D.R."/>
            <person name="Bodnar A.G."/>
        </authorList>
    </citation>
    <scope>NUCLEOTIDE SEQUENCE</scope>
    <source>
        <strain evidence="5">GMGI-L3</strain>
    </source>
</reference>
<feature type="compositionally biased region" description="Basic and acidic residues" evidence="3">
    <location>
        <begin position="43"/>
        <end position="52"/>
    </location>
</feature>
<feature type="compositionally biased region" description="Basic residues" evidence="3">
    <location>
        <begin position="210"/>
        <end position="219"/>
    </location>
</feature>
<keyword evidence="1" id="KW-0770">Synapse</keyword>
<feature type="compositionally biased region" description="Basic and acidic residues" evidence="3">
    <location>
        <begin position="826"/>
        <end position="874"/>
    </location>
</feature>
<dbReference type="GO" id="GO:0048791">
    <property type="term" value="P:calcium ion-regulated exocytosis of neurotransmitter"/>
    <property type="evidence" value="ECO:0007669"/>
    <property type="project" value="TreeGrafter"/>
</dbReference>
<evidence type="ECO:0000256" key="2">
    <source>
        <dbReference type="ARBA" id="ARBA00034103"/>
    </source>
</evidence>
<feature type="compositionally biased region" description="Low complexity" evidence="3">
    <location>
        <begin position="1491"/>
        <end position="1506"/>
    </location>
</feature>
<feature type="region of interest" description="Disordered" evidence="3">
    <location>
        <begin position="1"/>
        <end position="308"/>
    </location>
</feature>